<dbReference type="RefSeq" id="XP_055863247.1">
    <property type="nucleotide sequence ID" value="XM_056007272.1"/>
</dbReference>
<evidence type="ECO:0000313" key="2">
    <source>
        <dbReference type="RefSeq" id="XP_055863247.1"/>
    </source>
</evidence>
<gene>
    <name evidence="2" type="primary">LOC129922199</name>
</gene>
<dbReference type="SUPFAM" id="SSF51445">
    <property type="entry name" value="(Trans)glycosidases"/>
    <property type="match status" value="1"/>
</dbReference>
<dbReference type="Proteomes" id="UP001165740">
    <property type="component" value="Chromosome 12"/>
</dbReference>
<dbReference type="InterPro" id="IPR017853">
    <property type="entry name" value="GH"/>
</dbReference>
<sequence length="261" mass="29252">MDLLVDQFTMARKLMADNNCNKPIRLGESSSVSGGLDHVADRFVAGFLWLDKLGQCALHAITRVYRFNVWGGSYSLLNRTTFLPNPDYYLTLLYKRLVEGYTFNASSNAPYIRAYANCAKPQRYTPGALVVYMVNVKDEPVTINLPQFSGQAVDVYWFTSGGEDVLSLDIRLNDVLMDSSGKNGISFTPKSIQGSIEMPALSYGFIVIPDANVEKCRDQPPTTTPRSRALVTKHYEYSRSSGAALKMWFVKLCLTLYFIVM</sequence>
<dbReference type="Gene3D" id="3.20.20.80">
    <property type="entry name" value="Glycosidases"/>
    <property type="match status" value="1"/>
</dbReference>
<dbReference type="GO" id="GO:0031012">
    <property type="term" value="C:extracellular matrix"/>
    <property type="evidence" value="ECO:0007669"/>
    <property type="project" value="TreeGrafter"/>
</dbReference>
<dbReference type="AlphaFoldDB" id="A0A9W2YKF3"/>
<dbReference type="OrthoDB" id="10066041at2759"/>
<reference evidence="2" key="1">
    <citation type="submission" date="2025-08" db="UniProtKB">
        <authorList>
            <consortium name="RefSeq"/>
        </authorList>
    </citation>
    <scope>IDENTIFICATION</scope>
</reference>
<evidence type="ECO:0000313" key="1">
    <source>
        <dbReference type="Proteomes" id="UP001165740"/>
    </source>
</evidence>
<dbReference type="PANTHER" id="PTHR46145:SF4">
    <property type="entry name" value="HEPARANASE"/>
    <property type="match status" value="1"/>
</dbReference>
<protein>
    <submittedName>
        <fullName evidence="2">Hyaluronoglucuronidase-like</fullName>
    </submittedName>
</protein>
<dbReference type="GO" id="GO:0005615">
    <property type="term" value="C:extracellular space"/>
    <property type="evidence" value="ECO:0007669"/>
    <property type="project" value="TreeGrafter"/>
</dbReference>
<dbReference type="PANTHER" id="PTHR46145">
    <property type="entry name" value="HEPARANASE"/>
    <property type="match status" value="1"/>
</dbReference>
<name>A0A9W2YKF3_BIOGL</name>
<dbReference type="GeneID" id="129922199"/>
<accession>A0A9W2YKF3</accession>
<keyword evidence="1" id="KW-1185">Reference proteome</keyword>
<organism evidence="1 2">
    <name type="scientific">Biomphalaria glabrata</name>
    <name type="common">Bloodfluke planorb</name>
    <name type="synonym">Freshwater snail</name>
    <dbReference type="NCBI Taxonomy" id="6526"/>
    <lineage>
        <taxon>Eukaryota</taxon>
        <taxon>Metazoa</taxon>
        <taxon>Spiralia</taxon>
        <taxon>Lophotrochozoa</taxon>
        <taxon>Mollusca</taxon>
        <taxon>Gastropoda</taxon>
        <taxon>Heterobranchia</taxon>
        <taxon>Euthyneura</taxon>
        <taxon>Panpulmonata</taxon>
        <taxon>Hygrophila</taxon>
        <taxon>Lymnaeoidea</taxon>
        <taxon>Planorbidae</taxon>
        <taxon>Biomphalaria</taxon>
    </lineage>
</organism>
<proteinExistence type="predicted"/>